<evidence type="ECO:0000256" key="4">
    <source>
        <dbReference type="ARBA" id="ARBA00022448"/>
    </source>
</evidence>
<keyword evidence="15" id="KW-0460">Magnesium</keyword>
<keyword evidence="10" id="KW-0333">Golgi apparatus</keyword>
<evidence type="ECO:0000256" key="13">
    <source>
        <dbReference type="ARBA" id="ARBA00037843"/>
    </source>
</evidence>
<dbReference type="PROSITE" id="PS51422">
    <property type="entry name" value="SAR1"/>
    <property type="match status" value="1"/>
</dbReference>
<dbReference type="Gene3D" id="3.40.50.300">
    <property type="entry name" value="P-loop containing nucleotide triphosphate hydrolases"/>
    <property type="match status" value="1"/>
</dbReference>
<comment type="caution">
    <text evidence="19">The sequence shown here is derived from an EMBL/GenBank/DDBJ whole genome shotgun (WGS) entry which is preliminary data.</text>
</comment>
<evidence type="ECO:0000256" key="10">
    <source>
        <dbReference type="ARBA" id="ARBA00023034"/>
    </source>
</evidence>
<dbReference type="GO" id="GO:0006886">
    <property type="term" value="P:intracellular protein transport"/>
    <property type="evidence" value="ECO:0007669"/>
    <property type="project" value="InterPro"/>
</dbReference>
<dbReference type="GO" id="GO:0005525">
    <property type="term" value="F:GTP binding"/>
    <property type="evidence" value="ECO:0007669"/>
    <property type="project" value="UniProtKB-KW"/>
</dbReference>
<dbReference type="SMART" id="SM00177">
    <property type="entry name" value="ARF"/>
    <property type="match status" value="1"/>
</dbReference>
<dbReference type="Proteomes" id="UP000230233">
    <property type="component" value="Chromosome IV"/>
</dbReference>
<feature type="binding site" evidence="16">
    <location>
        <position position="147"/>
    </location>
    <ligand>
        <name>GTP</name>
        <dbReference type="ChEBI" id="CHEBI:37565"/>
    </ligand>
</feature>
<evidence type="ECO:0000256" key="17">
    <source>
        <dbReference type="PIRSR" id="PIRSR606689-1"/>
    </source>
</evidence>
<feature type="binding site" evidence="18">
    <location>
        <position position="35"/>
    </location>
    <ligand>
        <name>Mg(2+)</name>
        <dbReference type="ChEBI" id="CHEBI:18420"/>
    </ligand>
</feature>
<feature type="binding site" evidence="16">
    <location>
        <position position="190"/>
    </location>
    <ligand>
        <name>GTP</name>
        <dbReference type="ChEBI" id="CHEBI:37565"/>
    </ligand>
</feature>
<evidence type="ECO:0000256" key="18">
    <source>
        <dbReference type="PIRSR" id="PIRSR606689-2"/>
    </source>
</evidence>
<name>A0A2G5U6W5_9PELO</name>
<evidence type="ECO:0000256" key="16">
    <source>
        <dbReference type="PIRSR" id="PIRSR606687-2"/>
    </source>
</evidence>
<evidence type="ECO:0000256" key="7">
    <source>
        <dbReference type="ARBA" id="ARBA00022824"/>
    </source>
</evidence>
<dbReference type="GO" id="GO:0003925">
    <property type="term" value="F:G protein activity"/>
    <property type="evidence" value="ECO:0007669"/>
    <property type="project" value="UniProtKB-EC"/>
</dbReference>
<dbReference type="GO" id="GO:0046872">
    <property type="term" value="F:metal ion binding"/>
    <property type="evidence" value="ECO:0007669"/>
    <property type="project" value="UniProtKB-KW"/>
</dbReference>
<feature type="binding site" evidence="16">
    <location>
        <position position="31"/>
    </location>
    <ligand>
        <name>GTP</name>
        <dbReference type="ChEBI" id="CHEBI:37565"/>
    </ligand>
</feature>
<keyword evidence="5 16" id="KW-0547">Nucleotide-binding</keyword>
<dbReference type="EC" id="3.6.5.2" evidence="3"/>
<keyword evidence="9" id="KW-0653">Protein transport</keyword>
<dbReference type="InterPro" id="IPR005225">
    <property type="entry name" value="Small_GTP-bd"/>
</dbReference>
<evidence type="ECO:0000256" key="14">
    <source>
        <dbReference type="ARBA" id="ARBA00047660"/>
    </source>
</evidence>
<dbReference type="SUPFAM" id="SSF52540">
    <property type="entry name" value="P-loop containing nucleoside triphosphate hydrolases"/>
    <property type="match status" value="1"/>
</dbReference>
<comment type="catalytic activity">
    <reaction evidence="14">
        <text>GTP + H2O = GDP + phosphate + H(+)</text>
        <dbReference type="Rhea" id="RHEA:19669"/>
        <dbReference type="ChEBI" id="CHEBI:15377"/>
        <dbReference type="ChEBI" id="CHEBI:15378"/>
        <dbReference type="ChEBI" id="CHEBI:37565"/>
        <dbReference type="ChEBI" id="CHEBI:43474"/>
        <dbReference type="ChEBI" id="CHEBI:58189"/>
        <dbReference type="EC" id="3.6.5.2"/>
    </reaction>
    <physiologicalReaction direction="left-to-right" evidence="14">
        <dbReference type="Rhea" id="RHEA:19670"/>
    </physiologicalReaction>
</comment>
<dbReference type="GO" id="GO:0032580">
    <property type="term" value="C:Golgi cisterna membrane"/>
    <property type="evidence" value="ECO:0007669"/>
    <property type="project" value="UniProtKB-SubCell"/>
</dbReference>
<dbReference type="GO" id="GO:0005789">
    <property type="term" value="C:endoplasmic reticulum membrane"/>
    <property type="evidence" value="ECO:0007669"/>
    <property type="project" value="UniProtKB-SubCell"/>
</dbReference>
<dbReference type="OrthoDB" id="15478at2759"/>
<feature type="binding site" evidence="16">
    <location>
        <position position="33"/>
    </location>
    <ligand>
        <name>GTP</name>
        <dbReference type="ChEBI" id="CHEBI:37565"/>
    </ligand>
</feature>
<feature type="binding site" evidence="16">
    <location>
        <position position="191"/>
    </location>
    <ligand>
        <name>GTP</name>
        <dbReference type="ChEBI" id="CHEBI:37565"/>
    </ligand>
</feature>
<evidence type="ECO:0000256" key="9">
    <source>
        <dbReference type="ARBA" id="ARBA00022927"/>
    </source>
</evidence>
<evidence type="ECO:0000256" key="15">
    <source>
        <dbReference type="PIRSR" id="PIRSR606687-1"/>
    </source>
</evidence>
<evidence type="ECO:0000313" key="20">
    <source>
        <dbReference type="Proteomes" id="UP000230233"/>
    </source>
</evidence>
<evidence type="ECO:0000256" key="8">
    <source>
        <dbReference type="ARBA" id="ARBA00022892"/>
    </source>
</evidence>
<gene>
    <name evidence="19" type="primary">Cni-sar-1</name>
    <name evidence="19" type="synonym">Cnig_chr_IV.g14632</name>
    <name evidence="19" type="ORF">B9Z55_014632</name>
</gene>
<dbReference type="GO" id="GO:0016192">
    <property type="term" value="P:vesicle-mediated transport"/>
    <property type="evidence" value="ECO:0007669"/>
    <property type="project" value="UniProtKB-KW"/>
</dbReference>
<keyword evidence="15" id="KW-0479">Metal-binding</keyword>
<dbReference type="PROSITE" id="PS51417">
    <property type="entry name" value="ARF"/>
    <property type="match status" value="1"/>
</dbReference>
<feature type="binding site" evidence="17">
    <location>
        <begin position="28"/>
        <end position="35"/>
    </location>
    <ligand>
        <name>GTP</name>
        <dbReference type="ChEBI" id="CHEBI:37565"/>
    </ligand>
</feature>
<evidence type="ECO:0000256" key="5">
    <source>
        <dbReference type="ARBA" id="ARBA00022741"/>
    </source>
</evidence>
<feature type="binding site" evidence="16">
    <location>
        <position position="34"/>
    </location>
    <ligand>
        <name>GTP</name>
        <dbReference type="ChEBI" id="CHEBI:37565"/>
    </ligand>
</feature>
<feature type="binding site" evidence="16">
    <location>
        <position position="35"/>
    </location>
    <ligand>
        <name>GTP</name>
        <dbReference type="ChEBI" id="CHEBI:37565"/>
    </ligand>
</feature>
<keyword evidence="11 17" id="KW-0342">GTP-binding</keyword>
<feature type="binding site" evidence="16">
    <location>
        <position position="144"/>
    </location>
    <ligand>
        <name>GTP</name>
        <dbReference type="ChEBI" id="CHEBI:37565"/>
    </ligand>
</feature>
<keyword evidence="8" id="KW-0931">ER-Golgi transport</keyword>
<feature type="binding site" evidence="16">
    <location>
        <position position="36"/>
    </location>
    <ligand>
        <name>GTP</name>
        <dbReference type="ChEBI" id="CHEBI:37565"/>
    </ligand>
</feature>
<reference evidence="20" key="1">
    <citation type="submission" date="2017-10" db="EMBL/GenBank/DDBJ databases">
        <title>Rapid genome shrinkage in a self-fertile nematode reveals novel sperm competition proteins.</title>
        <authorList>
            <person name="Yin D."/>
            <person name="Schwarz E.M."/>
            <person name="Thomas C.G."/>
            <person name="Felde R.L."/>
            <person name="Korf I.F."/>
            <person name="Cutter A.D."/>
            <person name="Schartner C.M."/>
            <person name="Ralston E.J."/>
            <person name="Meyer B.J."/>
            <person name="Haag E.S."/>
        </authorList>
    </citation>
    <scope>NUCLEOTIDE SEQUENCE [LARGE SCALE GENOMIC DNA]</scope>
    <source>
        <strain evidence="20">JU1422</strain>
    </source>
</reference>
<dbReference type="SMART" id="SM00178">
    <property type="entry name" value="SAR"/>
    <property type="match status" value="1"/>
</dbReference>
<evidence type="ECO:0000256" key="12">
    <source>
        <dbReference type="ARBA" id="ARBA00023136"/>
    </source>
</evidence>
<dbReference type="EMBL" id="PDUG01000004">
    <property type="protein sequence ID" value="PIC35203.1"/>
    <property type="molecule type" value="Genomic_DNA"/>
</dbReference>
<dbReference type="FunFam" id="3.40.50.300:FF:000161">
    <property type="entry name" value="Small COPII coat GTPase"/>
    <property type="match status" value="1"/>
</dbReference>
<dbReference type="InterPro" id="IPR006689">
    <property type="entry name" value="Small_GTPase_ARF/SAR"/>
</dbReference>
<dbReference type="InterPro" id="IPR006687">
    <property type="entry name" value="Small_GTPase_SAR1"/>
</dbReference>
<keyword evidence="12" id="KW-0472">Membrane</keyword>
<comment type="similarity">
    <text evidence="2">Belongs to the small GTPase superfamily. SAR1 family.</text>
</comment>
<protein>
    <recommendedName>
        <fullName evidence="3">small monomeric GTPase</fullName>
        <ecNumber evidence="3">3.6.5.2</ecNumber>
    </recommendedName>
</protein>
<evidence type="ECO:0000256" key="2">
    <source>
        <dbReference type="ARBA" id="ARBA00007507"/>
    </source>
</evidence>
<evidence type="ECO:0000256" key="6">
    <source>
        <dbReference type="ARBA" id="ARBA00022801"/>
    </source>
</evidence>
<dbReference type="Pfam" id="PF00025">
    <property type="entry name" value="Arf"/>
    <property type="match status" value="1"/>
</dbReference>
<evidence type="ECO:0000256" key="3">
    <source>
        <dbReference type="ARBA" id="ARBA00011984"/>
    </source>
</evidence>
<dbReference type="CDD" id="cd00879">
    <property type="entry name" value="Sar1"/>
    <property type="match status" value="1"/>
</dbReference>
<sequence length="207" mass="23327">MSFLWDWFSGVLNMLGLTNKKGKLVFLGLDNAGKTTLLHMLKDDRIAQHVPTLHPIDRNQISKNIFFIPASEQMSLGGISFTTYDLGGHAQARRVWKDYFPAVDAVVFLIDVADAERMQESRAELESLLQDEQIASVPVLVLGNKIDKPGALSEDQLKWQLNIQHMCTGKGDVSRNEMASRPMEVFMCSVLQRQGYGEGIRWLGQYL</sequence>
<organism evidence="19 20">
    <name type="scientific">Caenorhabditis nigoni</name>
    <dbReference type="NCBI Taxonomy" id="1611254"/>
    <lineage>
        <taxon>Eukaryota</taxon>
        <taxon>Metazoa</taxon>
        <taxon>Ecdysozoa</taxon>
        <taxon>Nematoda</taxon>
        <taxon>Chromadorea</taxon>
        <taxon>Rhabditida</taxon>
        <taxon>Rhabditina</taxon>
        <taxon>Rhabditomorpha</taxon>
        <taxon>Rhabditoidea</taxon>
        <taxon>Rhabditidae</taxon>
        <taxon>Peloderinae</taxon>
        <taxon>Caenorhabditis</taxon>
    </lineage>
</organism>
<dbReference type="PANTHER" id="PTHR45684">
    <property type="entry name" value="RE74312P"/>
    <property type="match status" value="1"/>
</dbReference>
<feature type="binding site" evidence="17">
    <location>
        <begin position="144"/>
        <end position="147"/>
    </location>
    <ligand>
        <name>GTP</name>
        <dbReference type="ChEBI" id="CHEBI:37565"/>
    </ligand>
</feature>
<feature type="binding site" evidence="15">
    <location>
        <position position="30"/>
    </location>
    <ligand>
        <name>Mg(2+)</name>
        <dbReference type="ChEBI" id="CHEBI:18420"/>
    </ligand>
</feature>
<dbReference type="InterPro" id="IPR027417">
    <property type="entry name" value="P-loop_NTPase"/>
</dbReference>
<evidence type="ECO:0000313" key="19">
    <source>
        <dbReference type="EMBL" id="PIC35203.1"/>
    </source>
</evidence>
<accession>A0A2G5U6W5</accession>
<evidence type="ECO:0000256" key="11">
    <source>
        <dbReference type="ARBA" id="ARBA00023134"/>
    </source>
</evidence>
<dbReference type="STRING" id="1611254.A0A2G5U6W5"/>
<feature type="binding site" evidence="17">
    <location>
        <position position="88"/>
    </location>
    <ligand>
        <name>GTP</name>
        <dbReference type="ChEBI" id="CHEBI:37565"/>
    </ligand>
</feature>
<comment type="subcellular location">
    <subcellularLocation>
        <location evidence="1">Endoplasmic reticulum membrane</location>
        <topology evidence="1">Peripheral membrane protein</topology>
    </subcellularLocation>
    <subcellularLocation>
        <location evidence="13">Golgi apparatus</location>
        <location evidence="13">Golgi stack membrane</location>
        <topology evidence="13">Peripheral membrane protein</topology>
    </subcellularLocation>
</comment>
<feature type="binding site" evidence="16">
    <location>
        <position position="145"/>
    </location>
    <ligand>
        <name>GTP</name>
        <dbReference type="ChEBI" id="CHEBI:37565"/>
    </ligand>
</feature>
<keyword evidence="7" id="KW-0256">Endoplasmic reticulum</keyword>
<dbReference type="AlphaFoldDB" id="A0A2G5U6W5"/>
<proteinExistence type="inferred from homology"/>
<dbReference type="NCBIfam" id="TIGR00231">
    <property type="entry name" value="small_GTP"/>
    <property type="match status" value="1"/>
</dbReference>
<evidence type="ECO:0000256" key="1">
    <source>
        <dbReference type="ARBA" id="ARBA00004406"/>
    </source>
</evidence>
<keyword evidence="6" id="KW-0378">Hydrolase</keyword>
<keyword evidence="20" id="KW-1185">Reference proteome</keyword>
<keyword evidence="4" id="KW-0813">Transport</keyword>